<keyword evidence="1" id="KW-0547">Nucleotide-binding</keyword>
<keyword evidence="2" id="KW-0067">ATP-binding</keyword>
<dbReference type="EMBL" id="BARU01012269">
    <property type="protein sequence ID" value="GAH39102.1"/>
    <property type="molecule type" value="Genomic_DNA"/>
</dbReference>
<dbReference type="SUPFAM" id="SSF52540">
    <property type="entry name" value="P-loop containing nucleoside triphosphate hydrolases"/>
    <property type="match status" value="1"/>
</dbReference>
<comment type="caution">
    <text evidence="4">The sequence shown here is derived from an EMBL/GenBank/DDBJ whole genome shotgun (WGS) entry which is preliminary data.</text>
</comment>
<feature type="non-terminal residue" evidence="4">
    <location>
        <position position="1"/>
    </location>
</feature>
<reference evidence="4" key="1">
    <citation type="journal article" date="2014" name="Front. Microbiol.">
        <title>High frequency of phylogenetically diverse reductive dehalogenase-homologous genes in deep subseafloor sedimentary metagenomes.</title>
        <authorList>
            <person name="Kawai M."/>
            <person name="Futagami T."/>
            <person name="Toyoda A."/>
            <person name="Takaki Y."/>
            <person name="Nishi S."/>
            <person name="Hori S."/>
            <person name="Arai W."/>
            <person name="Tsubouchi T."/>
            <person name="Morono Y."/>
            <person name="Uchiyama I."/>
            <person name="Ito T."/>
            <person name="Fujiyama A."/>
            <person name="Inagaki F."/>
            <person name="Takami H."/>
        </authorList>
    </citation>
    <scope>NUCLEOTIDE SEQUENCE</scope>
    <source>
        <strain evidence="4">Expedition CK06-06</strain>
    </source>
</reference>
<protein>
    <recommendedName>
        <fullName evidence="3">Bacterial type II secretion system protein E domain-containing protein</fullName>
    </recommendedName>
</protein>
<evidence type="ECO:0000256" key="1">
    <source>
        <dbReference type="ARBA" id="ARBA00022741"/>
    </source>
</evidence>
<dbReference type="InterPro" id="IPR027417">
    <property type="entry name" value="P-loop_NTPase"/>
</dbReference>
<dbReference type="InterPro" id="IPR001482">
    <property type="entry name" value="T2SS/T4SS_dom"/>
</dbReference>
<dbReference type="GO" id="GO:0016887">
    <property type="term" value="F:ATP hydrolysis activity"/>
    <property type="evidence" value="ECO:0007669"/>
    <property type="project" value="TreeGrafter"/>
</dbReference>
<dbReference type="PANTHER" id="PTHR30258">
    <property type="entry name" value="TYPE II SECRETION SYSTEM PROTEIN GSPE-RELATED"/>
    <property type="match status" value="1"/>
</dbReference>
<evidence type="ECO:0000313" key="4">
    <source>
        <dbReference type="EMBL" id="GAH39102.1"/>
    </source>
</evidence>
<name>X1F2E7_9ZZZZ</name>
<dbReference type="GO" id="GO:0005524">
    <property type="term" value="F:ATP binding"/>
    <property type="evidence" value="ECO:0007669"/>
    <property type="project" value="UniProtKB-KW"/>
</dbReference>
<sequence>QLEGINQMPVNPKRGLTFATGLRHILRQDPDIIMVGEIRDRETANISIRAALTGHLVFSTLHTNDAPGAITRLIDMGVEPFLLASSLEAVLAQRLIRKICPKCKEPYKPDENLIRNLNSSIAIKPDTKLYHGAGCNECMQTGMSGRTGIFEMLRITGTLRELIAARPTTEQIIKAAPADHISMEHDGFAKVLEGITSPEEVLRVSKSIGEEE</sequence>
<gene>
    <name evidence="4" type="ORF">S03H2_22697</name>
</gene>
<accession>X1F2E7</accession>
<dbReference type="Gene3D" id="3.40.50.300">
    <property type="entry name" value="P-loop containing nucleotide triphosphate hydrolases"/>
    <property type="match status" value="1"/>
</dbReference>
<organism evidence="4">
    <name type="scientific">marine sediment metagenome</name>
    <dbReference type="NCBI Taxonomy" id="412755"/>
    <lineage>
        <taxon>unclassified sequences</taxon>
        <taxon>metagenomes</taxon>
        <taxon>ecological metagenomes</taxon>
    </lineage>
</organism>
<dbReference type="GO" id="GO:0005886">
    <property type="term" value="C:plasma membrane"/>
    <property type="evidence" value="ECO:0007669"/>
    <property type="project" value="TreeGrafter"/>
</dbReference>
<dbReference type="PANTHER" id="PTHR30258:SF2">
    <property type="entry name" value="COMG OPERON PROTEIN 1"/>
    <property type="match status" value="1"/>
</dbReference>
<evidence type="ECO:0000256" key="2">
    <source>
        <dbReference type="ARBA" id="ARBA00022840"/>
    </source>
</evidence>
<dbReference type="Pfam" id="PF00437">
    <property type="entry name" value="T2SSE"/>
    <property type="match status" value="1"/>
</dbReference>
<evidence type="ECO:0000259" key="3">
    <source>
        <dbReference type="PROSITE" id="PS00662"/>
    </source>
</evidence>
<dbReference type="CDD" id="cd01129">
    <property type="entry name" value="PulE-GspE-like"/>
    <property type="match status" value="1"/>
</dbReference>
<feature type="domain" description="Bacterial type II secretion system protein E" evidence="3">
    <location>
        <begin position="26"/>
        <end position="40"/>
    </location>
</feature>
<proteinExistence type="predicted"/>
<dbReference type="PROSITE" id="PS00662">
    <property type="entry name" value="T2SP_E"/>
    <property type="match status" value="1"/>
</dbReference>
<dbReference type="AlphaFoldDB" id="X1F2E7"/>